<reference evidence="3 6" key="3">
    <citation type="submission" date="2020-08" db="EMBL/GenBank/DDBJ databases">
        <title>Genomic Encyclopedia of Type Strains, Phase IV (KMG-IV): sequencing the most valuable type-strain genomes for metagenomic binning, comparative biology and taxonomic classification.</title>
        <authorList>
            <person name="Goeker M."/>
        </authorList>
    </citation>
    <scope>NUCLEOTIDE SEQUENCE [LARGE SCALE GENOMIC DNA]</scope>
    <source>
        <strain evidence="3 6">DSM 100995</strain>
    </source>
</reference>
<keyword evidence="6" id="KW-1185">Reference proteome</keyword>
<dbReference type="SMART" id="SM00448">
    <property type="entry name" value="REC"/>
    <property type="match status" value="1"/>
</dbReference>
<proteinExistence type="predicted"/>
<dbReference type="Proteomes" id="UP000583101">
    <property type="component" value="Unassembled WGS sequence"/>
</dbReference>
<accession>A0A4Y8AAX9</accession>
<dbReference type="Pfam" id="PF00072">
    <property type="entry name" value="Response_reg"/>
    <property type="match status" value="1"/>
</dbReference>
<evidence type="ECO:0000256" key="1">
    <source>
        <dbReference type="PROSITE-ProRule" id="PRU00169"/>
    </source>
</evidence>
<evidence type="ECO:0000259" key="2">
    <source>
        <dbReference type="PROSITE" id="PS50110"/>
    </source>
</evidence>
<reference evidence="4" key="2">
    <citation type="submission" date="2019-03" db="EMBL/GenBank/DDBJ databases">
        <authorList>
            <person name="Yan Y.-Q."/>
            <person name="Du Z.-J."/>
        </authorList>
    </citation>
    <scope>NUCLEOTIDE SEQUENCE</scope>
    <source>
        <strain evidence="4">PP-F2FG21</strain>
    </source>
</reference>
<dbReference type="EMBL" id="JACIEG010000004">
    <property type="protein sequence ID" value="MBB3969698.1"/>
    <property type="molecule type" value="Genomic_DNA"/>
</dbReference>
<evidence type="ECO:0000313" key="3">
    <source>
        <dbReference type="EMBL" id="MBB3969698.1"/>
    </source>
</evidence>
<evidence type="ECO:0000313" key="5">
    <source>
        <dbReference type="Proteomes" id="UP000297248"/>
    </source>
</evidence>
<evidence type="ECO:0000313" key="4">
    <source>
        <dbReference type="EMBL" id="TEW65082.1"/>
    </source>
</evidence>
<dbReference type="AlphaFoldDB" id="A0A4Y8AAX9"/>
<dbReference type="OrthoDB" id="1121174at2"/>
<dbReference type="PANTHER" id="PTHR44520">
    <property type="entry name" value="RESPONSE REGULATOR RCP1-RELATED"/>
    <property type="match status" value="1"/>
</dbReference>
<feature type="domain" description="Response regulatory" evidence="2">
    <location>
        <begin position="3"/>
        <end position="130"/>
    </location>
</feature>
<dbReference type="RefSeq" id="WP_134337157.1">
    <property type="nucleotide sequence ID" value="NZ_BMCZ01000005.1"/>
</dbReference>
<reference evidence="4 5" key="1">
    <citation type="journal article" date="2016" name="Int. J. Syst. Evol. Microbiol.">
        <title>Proposal of Mucilaginibacter phyllosphaerae sp. nov. isolated from the phyllosphere of Galium album.</title>
        <authorList>
            <person name="Aydogan E.L."/>
            <person name="Busse H.J."/>
            <person name="Moser G."/>
            <person name="Muller C."/>
            <person name="Kampfer P."/>
            <person name="Glaeser S.P."/>
        </authorList>
    </citation>
    <scope>NUCLEOTIDE SEQUENCE [LARGE SCALE GENOMIC DNA]</scope>
    <source>
        <strain evidence="4 5">PP-F2FG21</strain>
    </source>
</reference>
<dbReference type="EMBL" id="SNQG01000005">
    <property type="protein sequence ID" value="TEW65082.1"/>
    <property type="molecule type" value="Genomic_DNA"/>
</dbReference>
<dbReference type="Gene3D" id="3.40.50.2300">
    <property type="match status" value="1"/>
</dbReference>
<gene>
    <name evidence="4" type="ORF">E2R65_14290</name>
    <name evidence="3" type="ORF">GGR35_002311</name>
</gene>
<evidence type="ECO:0000313" key="6">
    <source>
        <dbReference type="Proteomes" id="UP000583101"/>
    </source>
</evidence>
<comment type="caution">
    <text evidence="4">The sequence shown here is derived from an EMBL/GenBank/DDBJ whole genome shotgun (WGS) entry which is preliminary data.</text>
</comment>
<sequence>MCKVIVLDDDQIQQLILKKMMGKYGITSDTIFTDDGVNVLEFLSAHKNEKKILPELLFLDLNMPKLNGWRFLEGLKVLYPELIKPLNVYILSSSVDPKDVKRSEKYAFVKSYLIKPVTRERLSSIMENMAFV</sequence>
<dbReference type="PROSITE" id="PS50110">
    <property type="entry name" value="RESPONSE_REGULATORY"/>
    <property type="match status" value="1"/>
</dbReference>
<dbReference type="Proteomes" id="UP000297248">
    <property type="component" value="Unassembled WGS sequence"/>
</dbReference>
<dbReference type="GO" id="GO:0000160">
    <property type="term" value="P:phosphorelay signal transduction system"/>
    <property type="evidence" value="ECO:0007669"/>
    <property type="project" value="InterPro"/>
</dbReference>
<organism evidence="4 5">
    <name type="scientific">Mucilaginibacter phyllosphaerae</name>
    <dbReference type="NCBI Taxonomy" id="1812349"/>
    <lineage>
        <taxon>Bacteria</taxon>
        <taxon>Pseudomonadati</taxon>
        <taxon>Bacteroidota</taxon>
        <taxon>Sphingobacteriia</taxon>
        <taxon>Sphingobacteriales</taxon>
        <taxon>Sphingobacteriaceae</taxon>
        <taxon>Mucilaginibacter</taxon>
    </lineage>
</organism>
<feature type="modified residue" description="4-aspartylphosphate" evidence="1">
    <location>
        <position position="60"/>
    </location>
</feature>
<dbReference type="SUPFAM" id="SSF52172">
    <property type="entry name" value="CheY-like"/>
    <property type="match status" value="1"/>
</dbReference>
<dbReference type="InterPro" id="IPR011006">
    <property type="entry name" value="CheY-like_superfamily"/>
</dbReference>
<dbReference type="PANTHER" id="PTHR44520:SF2">
    <property type="entry name" value="RESPONSE REGULATOR RCP1"/>
    <property type="match status" value="1"/>
</dbReference>
<name>A0A4Y8AAX9_9SPHI</name>
<keyword evidence="1" id="KW-0597">Phosphoprotein</keyword>
<protein>
    <submittedName>
        <fullName evidence="3">CheY-like chemotaxis protein</fullName>
    </submittedName>
    <submittedName>
        <fullName evidence="4">Response regulator</fullName>
    </submittedName>
</protein>
<dbReference type="InterPro" id="IPR001789">
    <property type="entry name" value="Sig_transdc_resp-reg_receiver"/>
</dbReference>
<dbReference type="InterPro" id="IPR052893">
    <property type="entry name" value="TCS_response_regulator"/>
</dbReference>